<organism evidence="1 2">
    <name type="scientific">Methylobacter tundripaludum</name>
    <dbReference type="NCBI Taxonomy" id="173365"/>
    <lineage>
        <taxon>Bacteria</taxon>
        <taxon>Pseudomonadati</taxon>
        <taxon>Pseudomonadota</taxon>
        <taxon>Gammaproteobacteria</taxon>
        <taxon>Methylococcales</taxon>
        <taxon>Methylococcaceae</taxon>
        <taxon>Methylobacter</taxon>
    </lineage>
</organism>
<dbReference type="AlphaFoldDB" id="A0A2S6HF95"/>
<name>A0A2S6HF95_9GAMM</name>
<gene>
    <name evidence="1" type="ORF">B0F87_104246</name>
</gene>
<accession>A0A2S6HF95</accession>
<reference evidence="1 2" key="1">
    <citation type="submission" date="2018-02" db="EMBL/GenBank/DDBJ databases">
        <title>Subsurface microbial communities from deep shales in Ohio and West Virginia, USA.</title>
        <authorList>
            <person name="Wrighton K."/>
        </authorList>
    </citation>
    <scope>NUCLEOTIDE SEQUENCE [LARGE SCALE GENOMIC DNA]</scope>
    <source>
        <strain evidence="1 2">OWC-DMM</strain>
    </source>
</reference>
<sequence length="78" mass="8630">MCILSSRCAGFIDNKRIDVLADMILSPLGFVLTFILRHTGICGTLAHKARPPVSPLSRNLKQTFMSLSQKSFILRPEG</sequence>
<protein>
    <submittedName>
        <fullName evidence="1">Uncharacterized protein</fullName>
    </submittedName>
</protein>
<evidence type="ECO:0000313" key="1">
    <source>
        <dbReference type="EMBL" id="PPK76154.1"/>
    </source>
</evidence>
<proteinExistence type="predicted"/>
<evidence type="ECO:0000313" key="2">
    <source>
        <dbReference type="Proteomes" id="UP000240010"/>
    </source>
</evidence>
<comment type="caution">
    <text evidence="1">The sequence shown here is derived from an EMBL/GenBank/DDBJ whole genome shotgun (WGS) entry which is preliminary data.</text>
</comment>
<dbReference type="Proteomes" id="UP000240010">
    <property type="component" value="Unassembled WGS sequence"/>
</dbReference>
<dbReference type="EMBL" id="PTIZ01000004">
    <property type="protein sequence ID" value="PPK76154.1"/>
    <property type="molecule type" value="Genomic_DNA"/>
</dbReference>